<sequence>MTDYASKVLTMESFTSQETDGAGEIELTLQETPAADDSIMLYCSNTGYMITLSSRAAKVLTVLITKLIYDKTDTPLTGSLGNLPGGVTESATRISTDSGAGTGFGAVDGVQKLSVTHTHLISKTYQHDHTPTYTTTAMAAATTQAGLNIIVIYAKA</sequence>
<dbReference type="AlphaFoldDB" id="A0A0F8X7W1"/>
<organism evidence="1">
    <name type="scientific">marine sediment metagenome</name>
    <dbReference type="NCBI Taxonomy" id="412755"/>
    <lineage>
        <taxon>unclassified sequences</taxon>
        <taxon>metagenomes</taxon>
        <taxon>ecological metagenomes</taxon>
    </lineage>
</organism>
<protein>
    <submittedName>
        <fullName evidence="1">Uncharacterized protein</fullName>
    </submittedName>
</protein>
<reference evidence="1" key="1">
    <citation type="journal article" date="2015" name="Nature">
        <title>Complex archaea that bridge the gap between prokaryotes and eukaryotes.</title>
        <authorList>
            <person name="Spang A."/>
            <person name="Saw J.H."/>
            <person name="Jorgensen S.L."/>
            <person name="Zaremba-Niedzwiedzka K."/>
            <person name="Martijn J."/>
            <person name="Lind A.E."/>
            <person name="van Eijk R."/>
            <person name="Schleper C."/>
            <person name="Guy L."/>
            <person name="Ettema T.J."/>
        </authorList>
    </citation>
    <scope>NUCLEOTIDE SEQUENCE</scope>
</reference>
<name>A0A0F8X7W1_9ZZZZ</name>
<dbReference type="EMBL" id="LAZR01060815">
    <property type="protein sequence ID" value="KKK64893.1"/>
    <property type="molecule type" value="Genomic_DNA"/>
</dbReference>
<evidence type="ECO:0000313" key="1">
    <source>
        <dbReference type="EMBL" id="KKK64893.1"/>
    </source>
</evidence>
<accession>A0A0F8X7W1</accession>
<proteinExistence type="predicted"/>
<comment type="caution">
    <text evidence="1">The sequence shown here is derived from an EMBL/GenBank/DDBJ whole genome shotgun (WGS) entry which is preliminary data.</text>
</comment>
<gene>
    <name evidence="1" type="ORF">LCGC14_2979620</name>
</gene>